<dbReference type="RefSeq" id="XP_006362088.1">
    <property type="nucleotide sequence ID" value="XM_006362026.2"/>
</dbReference>
<organism evidence="8 9">
    <name type="scientific">Solanum tuberosum</name>
    <name type="common">Potato</name>
    <dbReference type="NCBI Taxonomy" id="4113"/>
    <lineage>
        <taxon>Eukaryota</taxon>
        <taxon>Viridiplantae</taxon>
        <taxon>Streptophyta</taxon>
        <taxon>Embryophyta</taxon>
        <taxon>Tracheophyta</taxon>
        <taxon>Spermatophyta</taxon>
        <taxon>Magnoliopsida</taxon>
        <taxon>eudicotyledons</taxon>
        <taxon>Gunneridae</taxon>
        <taxon>Pentapetalae</taxon>
        <taxon>asterids</taxon>
        <taxon>lamiids</taxon>
        <taxon>Solanales</taxon>
        <taxon>Solanaceae</taxon>
        <taxon>Solanoideae</taxon>
        <taxon>Solaneae</taxon>
        <taxon>Solanum</taxon>
    </lineage>
</organism>
<evidence type="ECO:0000256" key="4">
    <source>
        <dbReference type="ARBA" id="ARBA00023163"/>
    </source>
</evidence>
<dbReference type="OrthoDB" id="551672at2759"/>
<dbReference type="Gramene" id="PGSC0003DMT400013972">
    <property type="protein sequence ID" value="PGSC0003DMT400013972"/>
    <property type="gene ID" value="PGSC0003DMG400005476"/>
</dbReference>
<dbReference type="InterPro" id="IPR045314">
    <property type="entry name" value="bZIP_plant_GBF1"/>
</dbReference>
<dbReference type="PaxDb" id="4113-PGSC0003DMT400013972"/>
<dbReference type="PANTHER" id="PTHR45764">
    <property type="entry name" value="BZIP TRANSCRIPTION FACTOR 44"/>
    <property type="match status" value="1"/>
</dbReference>
<name>M1A3K4_SOLTU</name>
<dbReference type="EnsemblPlants" id="PGSC0003DMT400013972">
    <property type="protein sequence ID" value="PGSC0003DMT400013972"/>
    <property type="gene ID" value="PGSC0003DMG400005476"/>
</dbReference>
<dbReference type="GO" id="GO:0003700">
    <property type="term" value="F:DNA-binding transcription factor activity"/>
    <property type="evidence" value="ECO:0000318"/>
    <property type="project" value="GO_Central"/>
</dbReference>
<dbReference type="GeneID" id="102583487"/>
<dbReference type="GO" id="GO:0005634">
    <property type="term" value="C:nucleus"/>
    <property type="evidence" value="ECO:0000318"/>
    <property type="project" value="GO_Central"/>
</dbReference>
<accession>M1A3K4</accession>
<dbReference type="Gene3D" id="1.20.5.170">
    <property type="match status" value="1"/>
</dbReference>
<evidence type="ECO:0000313" key="8">
    <source>
        <dbReference type="EnsemblPlants" id="PGSC0003DMT400013972"/>
    </source>
</evidence>
<keyword evidence="4" id="KW-0804">Transcription</keyword>
<protein>
    <submittedName>
        <fullName evidence="8">Ocs element-binding factor</fullName>
    </submittedName>
</protein>
<evidence type="ECO:0000256" key="5">
    <source>
        <dbReference type="ARBA" id="ARBA00023242"/>
    </source>
</evidence>
<feature type="domain" description="BZIP" evidence="7">
    <location>
        <begin position="84"/>
        <end position="134"/>
    </location>
</feature>
<dbReference type="FunFam" id="1.20.5.170:FF:000020">
    <property type="entry name" value="BZIP transcription factor"/>
    <property type="match status" value="1"/>
</dbReference>
<dbReference type="GO" id="GO:0045893">
    <property type="term" value="P:positive regulation of DNA-templated transcription"/>
    <property type="evidence" value="ECO:0000318"/>
    <property type="project" value="GO_Central"/>
</dbReference>
<dbReference type="SMR" id="M1A3K4"/>
<sequence length="204" mass="23576">MLSTILSSDGLFPNTFPSLYDDFTQWDYIEPTSIFPEPGVESVFSPMQSPTPEPVISHDSGSGSDKSKPDSPNDSPNPGSDDLAERKRKRMISNRESARRSRMRKQTHLENLRNQSNRLKLENRDLTNRVQLVTGHYQLVERNNEMLRAESILLRQRLEGIHDILITRQLQQQLYNSAFAIRPCNNLYVEQRPHIINQPIINHQ</sequence>
<comment type="subcellular location">
    <subcellularLocation>
        <location evidence="1">Nucleus</location>
    </subcellularLocation>
</comment>
<gene>
    <name evidence="8" type="primary">LOC102583487</name>
</gene>
<dbReference type="OMA" id="SSECATW"/>
<dbReference type="PROSITE" id="PS00036">
    <property type="entry name" value="BZIP_BASIC"/>
    <property type="match status" value="1"/>
</dbReference>
<dbReference type="GO" id="GO:0046982">
    <property type="term" value="F:protein heterodimerization activity"/>
    <property type="evidence" value="ECO:0007669"/>
    <property type="project" value="UniProtKB-ARBA"/>
</dbReference>
<dbReference type="SUPFAM" id="SSF57959">
    <property type="entry name" value="Leucine zipper domain"/>
    <property type="match status" value="1"/>
</dbReference>
<proteinExistence type="predicted"/>
<dbReference type="FunCoup" id="M1A3K4">
    <property type="interactions" value="117"/>
</dbReference>
<keyword evidence="5" id="KW-0539">Nucleus</keyword>
<dbReference type="InterPro" id="IPR004827">
    <property type="entry name" value="bZIP"/>
</dbReference>
<dbReference type="KEGG" id="sot:102583487"/>
<evidence type="ECO:0000313" key="9">
    <source>
        <dbReference type="Proteomes" id="UP000011115"/>
    </source>
</evidence>
<dbReference type="AlphaFoldDB" id="M1A3K4"/>
<dbReference type="PANTHER" id="PTHR45764:SF21">
    <property type="entry name" value="OS03G0770000 PROTEIN"/>
    <property type="match status" value="1"/>
</dbReference>
<evidence type="ECO:0000256" key="1">
    <source>
        <dbReference type="ARBA" id="ARBA00004123"/>
    </source>
</evidence>
<dbReference type="Pfam" id="PF00170">
    <property type="entry name" value="bZIP_1"/>
    <property type="match status" value="1"/>
</dbReference>
<dbReference type="Proteomes" id="UP000011115">
    <property type="component" value="Unassembled WGS sequence"/>
</dbReference>
<dbReference type="InterPro" id="IPR046347">
    <property type="entry name" value="bZIP_sf"/>
</dbReference>
<keyword evidence="9" id="KW-1185">Reference proteome</keyword>
<reference evidence="9" key="1">
    <citation type="journal article" date="2011" name="Nature">
        <title>Genome sequence and analysis of the tuber crop potato.</title>
        <authorList>
            <consortium name="The Potato Genome Sequencing Consortium"/>
        </authorList>
    </citation>
    <scope>NUCLEOTIDE SEQUENCE [LARGE SCALE GENOMIC DNA]</scope>
    <source>
        <strain evidence="9">cv. DM1-3 516 R44</strain>
    </source>
</reference>
<evidence type="ECO:0000256" key="2">
    <source>
        <dbReference type="ARBA" id="ARBA00023015"/>
    </source>
</evidence>
<evidence type="ECO:0000259" key="7">
    <source>
        <dbReference type="PROSITE" id="PS50217"/>
    </source>
</evidence>
<evidence type="ECO:0000256" key="6">
    <source>
        <dbReference type="SAM" id="MobiDB-lite"/>
    </source>
</evidence>
<dbReference type="PROSITE" id="PS50217">
    <property type="entry name" value="BZIP"/>
    <property type="match status" value="1"/>
</dbReference>
<feature type="region of interest" description="Disordered" evidence="6">
    <location>
        <begin position="39"/>
        <end position="117"/>
    </location>
</feature>
<keyword evidence="3" id="KW-0238">DNA-binding</keyword>
<feature type="compositionally biased region" description="Low complexity" evidence="6">
    <location>
        <begin position="72"/>
        <end position="81"/>
    </location>
</feature>
<dbReference type="InParanoid" id="M1A3K4"/>
<keyword evidence="2" id="KW-0805">Transcription regulation</keyword>
<dbReference type="SMART" id="SM00338">
    <property type="entry name" value="BRLZ"/>
    <property type="match status" value="1"/>
</dbReference>
<evidence type="ECO:0000256" key="3">
    <source>
        <dbReference type="ARBA" id="ARBA00023125"/>
    </source>
</evidence>
<dbReference type="CDD" id="cd14702">
    <property type="entry name" value="bZIP_plant_GBF1"/>
    <property type="match status" value="1"/>
</dbReference>
<dbReference type="eggNOG" id="ENOG502S4FN">
    <property type="taxonomic scope" value="Eukaryota"/>
</dbReference>
<dbReference type="HOGENOM" id="CLU_079478_1_0_1"/>
<reference evidence="8" key="2">
    <citation type="submission" date="2015-06" db="UniProtKB">
        <authorList>
            <consortium name="EnsemblPlants"/>
        </authorList>
    </citation>
    <scope>IDENTIFICATION</scope>
    <source>
        <strain evidence="8">DM1-3 516 R44</strain>
    </source>
</reference>
<dbReference type="GO" id="GO:0000976">
    <property type="term" value="F:transcription cis-regulatory region binding"/>
    <property type="evidence" value="ECO:0000318"/>
    <property type="project" value="GO_Central"/>
</dbReference>